<evidence type="ECO:0000313" key="7">
    <source>
        <dbReference type="EMBL" id="EFQ84222.1"/>
    </source>
</evidence>
<feature type="transmembrane region" description="Helical" evidence="6">
    <location>
        <begin position="7"/>
        <end position="29"/>
    </location>
</feature>
<proteinExistence type="predicted"/>
<dbReference type="InterPro" id="IPR050833">
    <property type="entry name" value="Poly_Biosynth_Transport"/>
</dbReference>
<accession>E2SAE8</accession>
<feature type="transmembrane region" description="Helical" evidence="6">
    <location>
        <begin position="148"/>
        <end position="167"/>
    </location>
</feature>
<keyword evidence="4 6" id="KW-1133">Transmembrane helix</keyword>
<feature type="transmembrane region" description="Helical" evidence="6">
    <location>
        <begin position="82"/>
        <end position="108"/>
    </location>
</feature>
<dbReference type="OrthoDB" id="5140599at2"/>
<organism evidence="7 8">
    <name type="scientific">Aeromicrobium marinum DSM 15272</name>
    <dbReference type="NCBI Taxonomy" id="585531"/>
    <lineage>
        <taxon>Bacteria</taxon>
        <taxon>Bacillati</taxon>
        <taxon>Actinomycetota</taxon>
        <taxon>Actinomycetes</taxon>
        <taxon>Propionibacteriales</taxon>
        <taxon>Nocardioidaceae</taxon>
        <taxon>Aeromicrobium</taxon>
    </lineage>
</organism>
<evidence type="ECO:0000256" key="5">
    <source>
        <dbReference type="ARBA" id="ARBA00023136"/>
    </source>
</evidence>
<dbReference type="HOGENOM" id="CLU_054185_0_0_11"/>
<feature type="transmembrane region" description="Helical" evidence="6">
    <location>
        <begin position="318"/>
        <end position="336"/>
    </location>
</feature>
<comment type="caution">
    <text evidence="7">The sequence shown here is derived from an EMBL/GenBank/DDBJ whole genome shotgun (WGS) entry which is preliminary data.</text>
</comment>
<feature type="transmembrane region" description="Helical" evidence="6">
    <location>
        <begin position="278"/>
        <end position="298"/>
    </location>
</feature>
<evidence type="ECO:0000256" key="3">
    <source>
        <dbReference type="ARBA" id="ARBA00022692"/>
    </source>
</evidence>
<feature type="transmembrane region" description="Helical" evidence="6">
    <location>
        <begin position="371"/>
        <end position="389"/>
    </location>
</feature>
<evidence type="ECO:0000256" key="6">
    <source>
        <dbReference type="SAM" id="Phobius"/>
    </source>
</evidence>
<dbReference type="eggNOG" id="COG2244">
    <property type="taxonomic scope" value="Bacteria"/>
</dbReference>
<gene>
    <name evidence="7" type="ORF">HMPREF0063_10938</name>
</gene>
<dbReference type="EMBL" id="ACLF03000003">
    <property type="protein sequence ID" value="EFQ84222.1"/>
    <property type="molecule type" value="Genomic_DNA"/>
</dbReference>
<evidence type="ECO:0000256" key="4">
    <source>
        <dbReference type="ARBA" id="ARBA00022989"/>
    </source>
</evidence>
<dbReference type="AlphaFoldDB" id="E2SAE8"/>
<comment type="subcellular location">
    <subcellularLocation>
        <location evidence="1">Cell membrane</location>
        <topology evidence="1">Multi-pass membrane protein</topology>
    </subcellularLocation>
</comment>
<keyword evidence="8" id="KW-1185">Reference proteome</keyword>
<evidence type="ECO:0000256" key="1">
    <source>
        <dbReference type="ARBA" id="ARBA00004651"/>
    </source>
</evidence>
<feature type="transmembrane region" description="Helical" evidence="6">
    <location>
        <begin position="205"/>
        <end position="223"/>
    </location>
</feature>
<feature type="transmembrane region" description="Helical" evidence="6">
    <location>
        <begin position="173"/>
        <end position="193"/>
    </location>
</feature>
<feature type="transmembrane region" description="Helical" evidence="6">
    <location>
        <begin position="348"/>
        <end position="365"/>
    </location>
</feature>
<feature type="transmembrane region" description="Helical" evidence="6">
    <location>
        <begin position="243"/>
        <end position="266"/>
    </location>
</feature>
<feature type="transmembrane region" description="Helical" evidence="6">
    <location>
        <begin position="114"/>
        <end position="136"/>
    </location>
</feature>
<keyword evidence="2" id="KW-1003">Cell membrane</keyword>
<name>E2SAE8_9ACTN</name>
<dbReference type="Proteomes" id="UP000003111">
    <property type="component" value="Unassembled WGS sequence"/>
</dbReference>
<evidence type="ECO:0000256" key="2">
    <source>
        <dbReference type="ARBA" id="ARBA00022475"/>
    </source>
</evidence>
<evidence type="ECO:0000313" key="8">
    <source>
        <dbReference type="Proteomes" id="UP000003111"/>
    </source>
</evidence>
<sequence>MRLVRQLLSSGTLVATGMIGMNVAVYGFTLAGARLLDVSDLGALTALLAVLLVGTVVSLALQASSARRLAVAGGDTSVVVGGVARVAVVLAVLTGLGVGLVTLALTPALRLDSVWPALMCGAALVPLTLMGAQMGIAQGSERWGMLTVVYLTGGLGRLVGGVGALLVDPSVTAAMTGVALGAWLPLLAAGSLLRGGSTGRTDHRPFLRETLLAAQALLAYFVLSNLDAIVARTILEREDSGLYAAGVILAKAALFFPQFISVVVYPALARATTTRARWVAVGLVAGLGALATLATALLPRLALVLVGGDRYEAVADRLWLFALAGSCLAVVHLLVFDALARHAHGISLPVWAAVAVILVVAYGTGVGLNGLVVTVAVVAAALATFLLLAPSRTSTPAPVQQ</sequence>
<dbReference type="RefSeq" id="WP_007077960.1">
    <property type="nucleotide sequence ID" value="NZ_CM001024.1"/>
</dbReference>
<dbReference type="STRING" id="585531.HMPREF0063_10938"/>
<keyword evidence="5 6" id="KW-0472">Membrane</keyword>
<dbReference type="PANTHER" id="PTHR30250">
    <property type="entry name" value="PST FAMILY PREDICTED COLANIC ACID TRANSPORTER"/>
    <property type="match status" value="1"/>
</dbReference>
<dbReference type="PANTHER" id="PTHR30250:SF11">
    <property type="entry name" value="O-ANTIGEN TRANSPORTER-RELATED"/>
    <property type="match status" value="1"/>
</dbReference>
<protein>
    <submittedName>
        <fullName evidence="7">Polysaccharide biosynthesis protein</fullName>
    </submittedName>
</protein>
<reference evidence="7" key="1">
    <citation type="submission" date="2010-08" db="EMBL/GenBank/DDBJ databases">
        <authorList>
            <person name="Muzny D."/>
            <person name="Qin X."/>
            <person name="Buhay C."/>
            <person name="Dugan-Rocha S."/>
            <person name="Ding Y."/>
            <person name="Chen G."/>
            <person name="Hawes A."/>
            <person name="Holder M."/>
            <person name="Jhangiani S."/>
            <person name="Johnson A."/>
            <person name="Khan Z."/>
            <person name="Li Z."/>
            <person name="Liu W."/>
            <person name="Liu X."/>
            <person name="Perez L."/>
            <person name="Shen H."/>
            <person name="Wang Q."/>
            <person name="Watt J."/>
            <person name="Xi L."/>
            <person name="Xin Y."/>
            <person name="Zhou J."/>
            <person name="Deng J."/>
            <person name="Jiang H."/>
            <person name="Liu Y."/>
            <person name="Qu J."/>
            <person name="Song X.-Z."/>
            <person name="Zhang L."/>
            <person name="Villasana D."/>
            <person name="Johnson A."/>
            <person name="Liu J."/>
            <person name="Liyanage D."/>
            <person name="Lorensuhewa L."/>
            <person name="Robinson T."/>
            <person name="Song A."/>
            <person name="Song B.-B."/>
            <person name="Dinh H."/>
            <person name="Thornton R."/>
            <person name="Coyle M."/>
            <person name="Francisco L."/>
            <person name="Jackson L."/>
            <person name="Javaid M."/>
            <person name="Korchina V."/>
            <person name="Kovar C."/>
            <person name="Mata R."/>
            <person name="Mathew T."/>
            <person name="Ngo R."/>
            <person name="Nguyen L."/>
            <person name="Nguyen N."/>
            <person name="Okwuonu G."/>
            <person name="Ongeri F."/>
            <person name="Pham C."/>
            <person name="Simmons D."/>
            <person name="Wilczek-Boney K."/>
            <person name="Hale W."/>
            <person name="Jakkamsetti A."/>
            <person name="Pham P."/>
            <person name="Ruth R."/>
            <person name="San Lucas F."/>
            <person name="Warren J."/>
            <person name="Zhang J."/>
            <person name="Zhao Z."/>
            <person name="Zhou C."/>
            <person name="Zhu D."/>
            <person name="Lee S."/>
            <person name="Bess C."/>
            <person name="Blankenburg K."/>
            <person name="Forbes L."/>
            <person name="Fu Q."/>
            <person name="Gubbala S."/>
            <person name="Hirani K."/>
            <person name="Jayaseelan J.C."/>
            <person name="Lara F."/>
            <person name="Munidasa M."/>
            <person name="Palculict T."/>
            <person name="Patil S."/>
            <person name="Pu L.-L."/>
            <person name="Saada N."/>
            <person name="Tang L."/>
            <person name="Weissenberger G."/>
            <person name="Zhu Y."/>
            <person name="Hemphill L."/>
            <person name="Shang Y."/>
            <person name="Youmans B."/>
            <person name="Ayvaz T."/>
            <person name="Ross M."/>
            <person name="Santibanez J."/>
            <person name="Aqrawi P."/>
            <person name="Gross S."/>
            <person name="Joshi V."/>
            <person name="Fowler G."/>
            <person name="Nazareth L."/>
            <person name="Reid J."/>
            <person name="Worley K."/>
            <person name="Petrosino J."/>
            <person name="Highlander S."/>
            <person name="Gibbs R."/>
        </authorList>
    </citation>
    <scope>NUCLEOTIDE SEQUENCE [LARGE SCALE GENOMIC DNA]</scope>
    <source>
        <strain evidence="7">DSM 15272</strain>
    </source>
</reference>
<keyword evidence="3 6" id="KW-0812">Transmembrane</keyword>
<dbReference type="GO" id="GO:0005886">
    <property type="term" value="C:plasma membrane"/>
    <property type="evidence" value="ECO:0007669"/>
    <property type="project" value="UniProtKB-SubCell"/>
</dbReference>
<feature type="transmembrane region" description="Helical" evidence="6">
    <location>
        <begin position="41"/>
        <end position="61"/>
    </location>
</feature>